<keyword evidence="1" id="KW-0812">Transmembrane</keyword>
<name>A0A9K3IHF3_HELAN</name>
<keyword evidence="1" id="KW-1133">Transmembrane helix</keyword>
<dbReference type="Gramene" id="mRNA:HanXRQr2_Chr08g0353921">
    <property type="protein sequence ID" value="CDS:HanXRQr2_Chr08g0353921.1"/>
    <property type="gene ID" value="HanXRQr2_Chr08g0353921"/>
</dbReference>
<feature type="transmembrane region" description="Helical" evidence="1">
    <location>
        <begin position="23"/>
        <end position="46"/>
    </location>
</feature>
<sequence length="112" mass="13437">MFCYFVFFCVSNCTKYITMEFNYPFHFVVHSITLFISFSGSFHYLIPNRPVEFIRKSGMERMYYGIMLQYYCLTLFICVFNRSTLTFVVYMFNPSAFIPFSISSFRLFPLLP</sequence>
<organism evidence="2 3">
    <name type="scientific">Helianthus annuus</name>
    <name type="common">Common sunflower</name>
    <dbReference type="NCBI Taxonomy" id="4232"/>
    <lineage>
        <taxon>Eukaryota</taxon>
        <taxon>Viridiplantae</taxon>
        <taxon>Streptophyta</taxon>
        <taxon>Embryophyta</taxon>
        <taxon>Tracheophyta</taxon>
        <taxon>Spermatophyta</taxon>
        <taxon>Magnoliopsida</taxon>
        <taxon>eudicotyledons</taxon>
        <taxon>Gunneridae</taxon>
        <taxon>Pentapetalae</taxon>
        <taxon>asterids</taxon>
        <taxon>campanulids</taxon>
        <taxon>Asterales</taxon>
        <taxon>Asteraceae</taxon>
        <taxon>Asteroideae</taxon>
        <taxon>Heliantheae alliance</taxon>
        <taxon>Heliantheae</taxon>
        <taxon>Helianthus</taxon>
    </lineage>
</organism>
<evidence type="ECO:0000256" key="1">
    <source>
        <dbReference type="SAM" id="Phobius"/>
    </source>
</evidence>
<gene>
    <name evidence="2" type="ORF">HanXRQr2_Chr08g0353921</name>
</gene>
<reference evidence="2" key="1">
    <citation type="journal article" date="2017" name="Nature">
        <title>The sunflower genome provides insights into oil metabolism, flowering and Asterid evolution.</title>
        <authorList>
            <person name="Badouin H."/>
            <person name="Gouzy J."/>
            <person name="Grassa C.J."/>
            <person name="Murat F."/>
            <person name="Staton S.E."/>
            <person name="Cottret L."/>
            <person name="Lelandais-Briere C."/>
            <person name="Owens G.L."/>
            <person name="Carrere S."/>
            <person name="Mayjonade B."/>
            <person name="Legrand L."/>
            <person name="Gill N."/>
            <person name="Kane N.C."/>
            <person name="Bowers J.E."/>
            <person name="Hubner S."/>
            <person name="Bellec A."/>
            <person name="Berard A."/>
            <person name="Berges H."/>
            <person name="Blanchet N."/>
            <person name="Boniface M.C."/>
            <person name="Brunel D."/>
            <person name="Catrice O."/>
            <person name="Chaidir N."/>
            <person name="Claudel C."/>
            <person name="Donnadieu C."/>
            <person name="Faraut T."/>
            <person name="Fievet G."/>
            <person name="Helmstetter N."/>
            <person name="King M."/>
            <person name="Knapp S.J."/>
            <person name="Lai Z."/>
            <person name="Le Paslier M.C."/>
            <person name="Lippi Y."/>
            <person name="Lorenzon L."/>
            <person name="Mandel J.R."/>
            <person name="Marage G."/>
            <person name="Marchand G."/>
            <person name="Marquand E."/>
            <person name="Bret-Mestries E."/>
            <person name="Morien E."/>
            <person name="Nambeesan S."/>
            <person name="Nguyen T."/>
            <person name="Pegot-Espagnet P."/>
            <person name="Pouilly N."/>
            <person name="Raftis F."/>
            <person name="Sallet E."/>
            <person name="Schiex T."/>
            <person name="Thomas J."/>
            <person name="Vandecasteele C."/>
            <person name="Vares D."/>
            <person name="Vear F."/>
            <person name="Vautrin S."/>
            <person name="Crespi M."/>
            <person name="Mangin B."/>
            <person name="Burke J.M."/>
            <person name="Salse J."/>
            <person name="Munos S."/>
            <person name="Vincourt P."/>
            <person name="Rieseberg L.H."/>
            <person name="Langlade N.B."/>
        </authorList>
    </citation>
    <scope>NUCLEOTIDE SEQUENCE</scope>
    <source>
        <tissue evidence="2">Leaves</tissue>
    </source>
</reference>
<proteinExistence type="predicted"/>
<dbReference type="EMBL" id="MNCJ02000323">
    <property type="protein sequence ID" value="KAF5796630.1"/>
    <property type="molecule type" value="Genomic_DNA"/>
</dbReference>
<accession>A0A9K3IHF3</accession>
<feature type="transmembrane region" description="Helical" evidence="1">
    <location>
        <begin position="67"/>
        <end position="92"/>
    </location>
</feature>
<dbReference type="Proteomes" id="UP000215914">
    <property type="component" value="Unassembled WGS sequence"/>
</dbReference>
<comment type="caution">
    <text evidence="2">The sequence shown here is derived from an EMBL/GenBank/DDBJ whole genome shotgun (WGS) entry which is preliminary data.</text>
</comment>
<keyword evidence="3" id="KW-1185">Reference proteome</keyword>
<protein>
    <submittedName>
        <fullName evidence="2">Uncharacterized protein</fullName>
    </submittedName>
</protein>
<keyword evidence="1" id="KW-0472">Membrane</keyword>
<reference evidence="2" key="2">
    <citation type="submission" date="2020-06" db="EMBL/GenBank/DDBJ databases">
        <title>Helianthus annuus Genome sequencing and assembly Release 2.</title>
        <authorList>
            <person name="Gouzy J."/>
            <person name="Langlade N."/>
            <person name="Munos S."/>
        </authorList>
    </citation>
    <scope>NUCLEOTIDE SEQUENCE</scope>
    <source>
        <tissue evidence="2">Leaves</tissue>
    </source>
</reference>
<dbReference type="AlphaFoldDB" id="A0A9K3IHF3"/>
<evidence type="ECO:0000313" key="2">
    <source>
        <dbReference type="EMBL" id="KAF5796630.1"/>
    </source>
</evidence>
<evidence type="ECO:0000313" key="3">
    <source>
        <dbReference type="Proteomes" id="UP000215914"/>
    </source>
</evidence>